<dbReference type="Proteomes" id="UP000887574">
    <property type="component" value="Unplaced"/>
</dbReference>
<dbReference type="AlphaFoldDB" id="A0A915ETF7"/>
<sequence length="203" mass="22856">MKKLRIIVGNVVQVAEYQASSRPGVSDICLLPKLSMFNLLQNNDIHHSYRHNTTGCSWIVWNIFVFEYDLNGVFEKIVASVVCAAWIAMIPQHAVLALNRWIVIRRVVYSAQSSKSETLLFNFLLLLCYLLGFVFFVLFMGNADTPMMISLHGDDDAPTFSFIPLGSKLAIIDVVCTAPFPIICMLIYTALTLHISKTVCIYD</sequence>
<protein>
    <submittedName>
        <fullName evidence="3">Uncharacterized protein</fullName>
    </submittedName>
</protein>
<proteinExistence type="predicted"/>
<keyword evidence="2" id="KW-1185">Reference proteome</keyword>
<evidence type="ECO:0000256" key="1">
    <source>
        <dbReference type="SAM" id="Phobius"/>
    </source>
</evidence>
<feature type="transmembrane region" description="Helical" evidence="1">
    <location>
        <begin position="119"/>
        <end position="141"/>
    </location>
</feature>
<keyword evidence="1" id="KW-1133">Transmembrane helix</keyword>
<feature type="transmembrane region" description="Helical" evidence="1">
    <location>
        <begin position="77"/>
        <end position="98"/>
    </location>
</feature>
<name>A0A915ETF7_9BILA</name>
<keyword evidence="1" id="KW-0812">Transmembrane</keyword>
<organism evidence="2 3">
    <name type="scientific">Ditylenchus dipsaci</name>
    <dbReference type="NCBI Taxonomy" id="166011"/>
    <lineage>
        <taxon>Eukaryota</taxon>
        <taxon>Metazoa</taxon>
        <taxon>Ecdysozoa</taxon>
        <taxon>Nematoda</taxon>
        <taxon>Chromadorea</taxon>
        <taxon>Rhabditida</taxon>
        <taxon>Tylenchina</taxon>
        <taxon>Tylenchomorpha</taxon>
        <taxon>Sphaerularioidea</taxon>
        <taxon>Anguinidae</taxon>
        <taxon>Anguininae</taxon>
        <taxon>Ditylenchus</taxon>
    </lineage>
</organism>
<evidence type="ECO:0000313" key="2">
    <source>
        <dbReference type="Proteomes" id="UP000887574"/>
    </source>
</evidence>
<keyword evidence="1" id="KW-0472">Membrane</keyword>
<evidence type="ECO:0000313" key="3">
    <source>
        <dbReference type="WBParaSite" id="jg9331"/>
    </source>
</evidence>
<dbReference type="WBParaSite" id="jg9331">
    <property type="protein sequence ID" value="jg9331"/>
    <property type="gene ID" value="jg9331"/>
</dbReference>
<feature type="transmembrane region" description="Helical" evidence="1">
    <location>
        <begin position="169"/>
        <end position="191"/>
    </location>
</feature>
<reference evidence="3" key="1">
    <citation type="submission" date="2022-11" db="UniProtKB">
        <authorList>
            <consortium name="WormBaseParasite"/>
        </authorList>
    </citation>
    <scope>IDENTIFICATION</scope>
</reference>
<accession>A0A915ETF7</accession>